<protein>
    <submittedName>
        <fullName evidence="1">Uncharacterized protein</fullName>
    </submittedName>
</protein>
<evidence type="ECO:0000313" key="2">
    <source>
        <dbReference type="Proteomes" id="UP000305517"/>
    </source>
</evidence>
<name>A0A5R8WHX4_9BACT</name>
<keyword evidence="2" id="KW-1185">Reference proteome</keyword>
<sequence length="101" mass="11183">MDGLTFVVAAHVLERREDPGREIVLTRPGLAPAWRAELPMILDQRPATAALVEYVVKLYFRQMPVEADLIGWSALTGVVRLALARANGEADDAWEWAEVVA</sequence>
<proteinExistence type="predicted"/>
<organism evidence="1 2">
    <name type="scientific">Hymenobacter jeollabukensis</name>
    <dbReference type="NCBI Taxonomy" id="2025313"/>
    <lineage>
        <taxon>Bacteria</taxon>
        <taxon>Pseudomonadati</taxon>
        <taxon>Bacteroidota</taxon>
        <taxon>Cytophagia</taxon>
        <taxon>Cytophagales</taxon>
        <taxon>Hymenobacteraceae</taxon>
        <taxon>Hymenobacter</taxon>
    </lineage>
</organism>
<comment type="caution">
    <text evidence="1">The sequence shown here is derived from an EMBL/GenBank/DDBJ whole genome shotgun (WGS) entry which is preliminary data.</text>
</comment>
<dbReference type="AlphaFoldDB" id="A0A5R8WHX4"/>
<reference evidence="1 2" key="1">
    <citation type="submission" date="2019-05" db="EMBL/GenBank/DDBJ databases">
        <title>Hymenobacter edaphi sp. nov., isolated from abandoned arsenic-contaminated farmland soil.</title>
        <authorList>
            <person name="Nie L."/>
        </authorList>
    </citation>
    <scope>NUCLEOTIDE SEQUENCE [LARGE SCALE GENOMIC DNA]</scope>
    <source>
        <strain evidence="1 2">1-3-3-8</strain>
    </source>
</reference>
<accession>A0A5R8WHX4</accession>
<evidence type="ECO:0000313" key="1">
    <source>
        <dbReference type="EMBL" id="TLM87305.1"/>
    </source>
</evidence>
<dbReference type="RefSeq" id="WP_171025862.1">
    <property type="nucleotide sequence ID" value="NZ_VAJM01000024.1"/>
</dbReference>
<dbReference type="Proteomes" id="UP000305517">
    <property type="component" value="Unassembled WGS sequence"/>
</dbReference>
<gene>
    <name evidence="1" type="ORF">FDY95_26140</name>
</gene>
<dbReference type="EMBL" id="VAJM01000024">
    <property type="protein sequence ID" value="TLM87305.1"/>
    <property type="molecule type" value="Genomic_DNA"/>
</dbReference>